<evidence type="ECO:0008006" key="4">
    <source>
        <dbReference type="Google" id="ProtNLM"/>
    </source>
</evidence>
<feature type="chain" id="PRO_5041353965" description="Peptidoglycan-binding protein CsiV" evidence="1">
    <location>
        <begin position="24"/>
        <end position="367"/>
    </location>
</feature>
<gene>
    <name evidence="2" type="ORF">GCM10007894_21390</name>
</gene>
<organism evidence="2 3">
    <name type="scientific">Paraferrimonas haliotis</name>
    <dbReference type="NCBI Taxonomy" id="2013866"/>
    <lineage>
        <taxon>Bacteria</taxon>
        <taxon>Pseudomonadati</taxon>
        <taxon>Pseudomonadota</taxon>
        <taxon>Gammaproteobacteria</taxon>
        <taxon>Alteromonadales</taxon>
        <taxon>Ferrimonadaceae</taxon>
        <taxon>Paraferrimonas</taxon>
    </lineage>
</organism>
<evidence type="ECO:0000256" key="1">
    <source>
        <dbReference type="SAM" id="SignalP"/>
    </source>
</evidence>
<dbReference type="InterPro" id="IPR021241">
    <property type="entry name" value="CsiV"/>
</dbReference>
<evidence type="ECO:0000313" key="3">
    <source>
        <dbReference type="Proteomes" id="UP001157439"/>
    </source>
</evidence>
<keyword evidence="3" id="KW-1185">Reference proteome</keyword>
<accession>A0AA37TTI5</accession>
<reference evidence="2 3" key="1">
    <citation type="journal article" date="2014" name="Int. J. Syst. Evol. Microbiol.">
        <title>Complete genome sequence of Corynebacterium casei LMG S-19264T (=DSM 44701T), isolated from a smear-ripened cheese.</title>
        <authorList>
            <consortium name="US DOE Joint Genome Institute (JGI-PGF)"/>
            <person name="Walter F."/>
            <person name="Albersmeier A."/>
            <person name="Kalinowski J."/>
            <person name="Ruckert C."/>
        </authorList>
    </citation>
    <scope>NUCLEOTIDE SEQUENCE [LARGE SCALE GENOMIC DNA]</scope>
    <source>
        <strain evidence="2 3">NBRC 112785</strain>
    </source>
</reference>
<dbReference type="RefSeq" id="WP_095500227.1">
    <property type="nucleotide sequence ID" value="NZ_BSPO01000003.1"/>
</dbReference>
<feature type="signal peptide" evidence="1">
    <location>
        <begin position="1"/>
        <end position="23"/>
    </location>
</feature>
<name>A0AA37TTI5_9GAMM</name>
<dbReference type="Proteomes" id="UP001157439">
    <property type="component" value="Unassembled WGS sequence"/>
</dbReference>
<evidence type="ECO:0000313" key="2">
    <source>
        <dbReference type="EMBL" id="GLS84162.1"/>
    </source>
</evidence>
<dbReference type="AlphaFoldDB" id="A0AA37TTI5"/>
<dbReference type="EMBL" id="BSPO01000003">
    <property type="protein sequence ID" value="GLS84162.1"/>
    <property type="molecule type" value="Genomic_DNA"/>
</dbReference>
<proteinExistence type="predicted"/>
<sequence length="367" mass="41213">MTQSLYKTLFVALPLMLSSQAFAQDPTWFEVEIYVFKQQSDTQEDWSDAIPDMSVRNGQDLITDLVINSQSNLADALEPCTAADWATDPDRCSSDWNQPFAKPDMPPVLPVTIVAPESDDLNADSTASVITEASPDTIEPSNETPQDSITVVSDNMPNEADQAPLVLRDSELQFTDMIGSIEQNMGVEGLLHMGWRQGVYPRFQAKPFSLIAGNDLSQEWTKEGLPRQDVESAEQLVPQFEFLTSHLDSDNSDPLWELQGSLNIYLDHYLFIETNLVLREPGIRQAKMVSNELVNADKSPLTDAMNKTSEESNVTLEPIPQAFLYNIPFKQNKRIRSREIHYMDHPKLGVIIQIRRMAQPGEVNPAD</sequence>
<keyword evidence="1" id="KW-0732">Signal</keyword>
<comment type="caution">
    <text evidence="2">The sequence shown here is derived from an EMBL/GenBank/DDBJ whole genome shotgun (WGS) entry which is preliminary data.</text>
</comment>
<protein>
    <recommendedName>
        <fullName evidence="4">Peptidoglycan-binding protein CsiV</fullName>
    </recommendedName>
</protein>
<dbReference type="Pfam" id="PF10972">
    <property type="entry name" value="CsiV"/>
    <property type="match status" value="1"/>
</dbReference>